<dbReference type="AlphaFoldDB" id="A0A2Z2IXP1"/>
<reference evidence="1 2" key="1">
    <citation type="submission" date="2017-05" db="EMBL/GenBank/DDBJ databases">
        <title>Complete genome sequence of Corynebacterium striatum KC-Na-1 isolated from Neophocaena asiaeorientalis in Korea.</title>
        <authorList>
            <person name="Kim J.H."/>
            <person name="Lee K."/>
        </authorList>
    </citation>
    <scope>NUCLEOTIDE SEQUENCE [LARGE SCALE GENOMIC DNA]</scope>
    <source>
        <strain evidence="1 2">KC-Na-01</strain>
    </source>
</reference>
<name>A0A2Z2IXP1_CORST</name>
<dbReference type="Proteomes" id="UP000250197">
    <property type="component" value="Chromosome"/>
</dbReference>
<evidence type="ECO:0000313" key="2">
    <source>
        <dbReference type="Proteomes" id="UP000250197"/>
    </source>
</evidence>
<gene>
    <name evidence="1" type="ORF">CBE89_07295</name>
</gene>
<dbReference type="RefSeq" id="WP_086891410.1">
    <property type="nucleotide sequence ID" value="NZ_CP021252.1"/>
</dbReference>
<dbReference type="KEGG" id="cstr:CBE89_07295"/>
<accession>A0A2Z2IXP1</accession>
<dbReference type="EMBL" id="CP021252">
    <property type="protein sequence ID" value="ART21316.1"/>
    <property type="molecule type" value="Genomic_DNA"/>
</dbReference>
<proteinExistence type="predicted"/>
<sequence length="215" mass="24317">MCIHSVDDYWTLEQVQGGYMPEFVFHDALPIEWASLLCALNQDYRTAIEGVYVDFDDPPQLFSAETLPKLTKFGTRPGHNLPATAEEFVSEKSIAESRGAQPLRIGDEQYPNFVDLSVMFTPQILGFAGRNPCGYMCSLERSTITFADQQYVKIENAFSPRSELLGANYIAKLNPFVLLYREEVFPDNLSSLMYVTRLFSQSSSRNSAKLWDIAP</sequence>
<organism evidence="1 2">
    <name type="scientific">Corynebacterium striatum</name>
    <dbReference type="NCBI Taxonomy" id="43770"/>
    <lineage>
        <taxon>Bacteria</taxon>
        <taxon>Bacillati</taxon>
        <taxon>Actinomycetota</taxon>
        <taxon>Actinomycetes</taxon>
        <taxon>Mycobacteriales</taxon>
        <taxon>Corynebacteriaceae</taxon>
        <taxon>Corynebacterium</taxon>
    </lineage>
</organism>
<protein>
    <submittedName>
        <fullName evidence="1">Uncharacterized protein</fullName>
    </submittedName>
</protein>
<evidence type="ECO:0000313" key="1">
    <source>
        <dbReference type="EMBL" id="ART21316.1"/>
    </source>
</evidence>